<comment type="caution">
    <text evidence="2">The sequence shown here is derived from an EMBL/GenBank/DDBJ whole genome shotgun (WGS) entry which is preliminary data.</text>
</comment>
<name>A0A0N0NIX7_9EURO</name>
<evidence type="ECO:0000313" key="2">
    <source>
        <dbReference type="EMBL" id="KPI36258.1"/>
    </source>
</evidence>
<accession>A0A0N0NIX7</accession>
<dbReference type="GeneID" id="28739495"/>
<dbReference type="VEuPathDB" id="FungiDB:AB675_7261"/>
<sequence>MAHSVASLPASYESLIAYRREIRLLDIRYPPSPSAQSNVADLRFGLHKARLDEAPSFYALSYAWGTPENMQTIHVNDRPFQVRENLAQFLEALTKQLRNEHGDKGLAAIRIWCDAVCINQSDAREKSSQVAMMGDIYRSATGVYAWLGLATPESEAWFRSAEHFILRHDNCEKTDGSLACLQPWKAYKMTELRGQLRDIVQREYWQRLWIVQELTLAQKVNFLCGHTQMGRRTFELFLKCWRGGKELLAPEDTSASRHVYTLLNLRHRYLASPLDLAALTRDFSRSRCHDPRDRIYGMLAMMSREEAHRIRIDYSVPLMEILLKYANNVSDDIGVTVAESVAEENGTRAWGTLSKLSSMIEGLVPLNFGSKECLNENSESIGFTCDVRLPFDSYGLHVERSLRVFAVGTEEMLVPVDQISILPPGGRRVYVSVGRFDANDWAIVYTTAPPCATDTFMKVSKSCSLQCSYEHVVRNSSEWARGQSVFEAKLAFVVEKCRRPDTLPEYDHEPLSDLWTLDPRLWLQQIMPTSMVAWWHNGLRYVFTMNAAAVGTYICIDRAHDVLLITHDRGDRPSNGGARKTSPFEEGGWSPWQFGLEEELLDTLLATCNACLPWWMSR</sequence>
<feature type="domain" description="Heterokaryon incompatibility" evidence="1">
    <location>
        <begin position="57"/>
        <end position="213"/>
    </location>
</feature>
<dbReference type="AlphaFoldDB" id="A0A0N0NIX7"/>
<gene>
    <name evidence="2" type="ORF">AB675_7261</name>
</gene>
<dbReference type="RefSeq" id="XP_017996221.1">
    <property type="nucleotide sequence ID" value="XM_018147616.1"/>
</dbReference>
<dbReference type="PANTHER" id="PTHR24148:SF73">
    <property type="entry name" value="HET DOMAIN PROTEIN (AFU_ORTHOLOGUE AFUA_8G01020)"/>
    <property type="match status" value="1"/>
</dbReference>
<dbReference type="InterPro" id="IPR010730">
    <property type="entry name" value="HET"/>
</dbReference>
<protein>
    <recommendedName>
        <fullName evidence="1">Heterokaryon incompatibility domain-containing protein</fullName>
    </recommendedName>
</protein>
<dbReference type="Pfam" id="PF06985">
    <property type="entry name" value="HET"/>
    <property type="match status" value="1"/>
</dbReference>
<evidence type="ECO:0000313" key="3">
    <source>
        <dbReference type="Proteomes" id="UP000038010"/>
    </source>
</evidence>
<dbReference type="PANTHER" id="PTHR24148">
    <property type="entry name" value="ANKYRIN REPEAT DOMAIN-CONTAINING PROTEIN 39 HOMOLOG-RELATED"/>
    <property type="match status" value="1"/>
</dbReference>
<dbReference type="InterPro" id="IPR052895">
    <property type="entry name" value="HetReg/Transcr_Mod"/>
</dbReference>
<dbReference type="OrthoDB" id="4146092at2759"/>
<evidence type="ECO:0000259" key="1">
    <source>
        <dbReference type="Pfam" id="PF06985"/>
    </source>
</evidence>
<reference evidence="2 3" key="1">
    <citation type="submission" date="2015-06" db="EMBL/GenBank/DDBJ databases">
        <title>Draft genome of the ant-associated black yeast Phialophora attae CBS 131958.</title>
        <authorList>
            <person name="Moreno L.F."/>
            <person name="Stielow B.J."/>
            <person name="de Hoog S."/>
            <person name="Vicente V.A."/>
            <person name="Weiss V.A."/>
            <person name="de Vries M."/>
            <person name="Cruz L.M."/>
            <person name="Souza E.M."/>
        </authorList>
    </citation>
    <scope>NUCLEOTIDE SEQUENCE [LARGE SCALE GENOMIC DNA]</scope>
    <source>
        <strain evidence="2 3">CBS 131958</strain>
    </source>
</reference>
<proteinExistence type="predicted"/>
<dbReference type="EMBL" id="LFJN01000032">
    <property type="protein sequence ID" value="KPI36258.1"/>
    <property type="molecule type" value="Genomic_DNA"/>
</dbReference>
<dbReference type="Proteomes" id="UP000038010">
    <property type="component" value="Unassembled WGS sequence"/>
</dbReference>
<keyword evidence="3" id="KW-1185">Reference proteome</keyword>
<organism evidence="2 3">
    <name type="scientific">Cyphellophora attinorum</name>
    <dbReference type="NCBI Taxonomy" id="1664694"/>
    <lineage>
        <taxon>Eukaryota</taxon>
        <taxon>Fungi</taxon>
        <taxon>Dikarya</taxon>
        <taxon>Ascomycota</taxon>
        <taxon>Pezizomycotina</taxon>
        <taxon>Eurotiomycetes</taxon>
        <taxon>Chaetothyriomycetidae</taxon>
        <taxon>Chaetothyriales</taxon>
        <taxon>Cyphellophoraceae</taxon>
        <taxon>Cyphellophora</taxon>
    </lineage>
</organism>